<protein>
    <submittedName>
        <fullName evidence="2">3875_t:CDS:1</fullName>
    </submittedName>
</protein>
<reference evidence="2" key="1">
    <citation type="submission" date="2021-06" db="EMBL/GenBank/DDBJ databases">
        <authorList>
            <person name="Kallberg Y."/>
            <person name="Tangrot J."/>
            <person name="Rosling A."/>
        </authorList>
    </citation>
    <scope>NUCLEOTIDE SEQUENCE</scope>
    <source>
        <strain evidence="2">IN212</strain>
    </source>
</reference>
<sequence length="138" mass="13347">VSQVFVANIAKNVDCATNQSIPYSVPKTVGITGSNFDPATVCNANSTTANAAPANATPASSATNVAGNAVATQPPTVPPASKPSSPANSAPASKANSSPTASGTLKAPTPASASSGDFNHPISNFAGLSLAIIAVALT</sequence>
<feature type="compositionally biased region" description="Low complexity" evidence="1">
    <location>
        <begin position="49"/>
        <end position="74"/>
    </location>
</feature>
<feature type="region of interest" description="Disordered" evidence="1">
    <location>
        <begin position="49"/>
        <end position="115"/>
    </location>
</feature>
<dbReference type="AlphaFoldDB" id="A0A9N9JQM0"/>
<proteinExistence type="predicted"/>
<keyword evidence="3" id="KW-1185">Reference proteome</keyword>
<comment type="caution">
    <text evidence="2">The sequence shown here is derived from an EMBL/GenBank/DDBJ whole genome shotgun (WGS) entry which is preliminary data.</text>
</comment>
<gene>
    <name evidence="2" type="ORF">RFULGI_LOCUS16629</name>
</gene>
<dbReference type="EMBL" id="CAJVPZ010060111">
    <property type="protein sequence ID" value="CAG8789850.1"/>
    <property type="molecule type" value="Genomic_DNA"/>
</dbReference>
<name>A0A9N9JQM0_9GLOM</name>
<feature type="non-terminal residue" evidence="2">
    <location>
        <position position="138"/>
    </location>
</feature>
<evidence type="ECO:0000313" key="2">
    <source>
        <dbReference type="EMBL" id="CAG8789850.1"/>
    </source>
</evidence>
<feature type="non-terminal residue" evidence="2">
    <location>
        <position position="1"/>
    </location>
</feature>
<evidence type="ECO:0000256" key="1">
    <source>
        <dbReference type="SAM" id="MobiDB-lite"/>
    </source>
</evidence>
<dbReference type="OrthoDB" id="2432613at2759"/>
<feature type="compositionally biased region" description="Low complexity" evidence="1">
    <location>
        <begin position="82"/>
        <end position="102"/>
    </location>
</feature>
<evidence type="ECO:0000313" key="3">
    <source>
        <dbReference type="Proteomes" id="UP000789396"/>
    </source>
</evidence>
<organism evidence="2 3">
    <name type="scientific">Racocetra fulgida</name>
    <dbReference type="NCBI Taxonomy" id="60492"/>
    <lineage>
        <taxon>Eukaryota</taxon>
        <taxon>Fungi</taxon>
        <taxon>Fungi incertae sedis</taxon>
        <taxon>Mucoromycota</taxon>
        <taxon>Glomeromycotina</taxon>
        <taxon>Glomeromycetes</taxon>
        <taxon>Diversisporales</taxon>
        <taxon>Gigasporaceae</taxon>
        <taxon>Racocetra</taxon>
    </lineage>
</organism>
<accession>A0A9N9JQM0</accession>
<dbReference type="Proteomes" id="UP000789396">
    <property type="component" value="Unassembled WGS sequence"/>
</dbReference>